<keyword evidence="11 12" id="KW-0472">Membrane</keyword>
<proteinExistence type="predicted"/>
<evidence type="ECO:0000259" key="13">
    <source>
        <dbReference type="Pfam" id="PF01435"/>
    </source>
</evidence>
<gene>
    <name evidence="14" type="ORF">AB6713_19385</name>
</gene>
<evidence type="ECO:0000313" key="15">
    <source>
        <dbReference type="Proteomes" id="UP001566331"/>
    </source>
</evidence>
<protein>
    <submittedName>
        <fullName evidence="14">M48 family metalloprotease</fullName>
        <ecNumber evidence="14">3.4.24.-</ecNumber>
    </submittedName>
</protein>
<dbReference type="InterPro" id="IPR050083">
    <property type="entry name" value="HtpX_protease"/>
</dbReference>
<dbReference type="PANTHER" id="PTHR43221:SF1">
    <property type="entry name" value="PROTEASE HTPX"/>
    <property type="match status" value="1"/>
</dbReference>
<reference evidence="14 15" key="1">
    <citation type="submission" date="2024-07" db="EMBL/GenBank/DDBJ databases">
        <title>Luteimonas salilacus sp. nov., isolated from the shore soil of Salt Lake in Tibet of China.</title>
        <authorList>
            <person name="Zhang X."/>
            <person name="Li A."/>
        </authorList>
    </citation>
    <scope>NUCLEOTIDE SEQUENCE [LARGE SCALE GENOMIC DNA]</scope>
    <source>
        <strain evidence="14 15">B3-2-R+30</strain>
    </source>
</reference>
<keyword evidence="6" id="KW-0479">Metal-binding</keyword>
<feature type="transmembrane region" description="Helical" evidence="12">
    <location>
        <begin position="69"/>
        <end position="88"/>
    </location>
</feature>
<organism evidence="14 15">
    <name type="scientific">Luteimonas salinilitoris</name>
    <dbReference type="NCBI Taxonomy" id="3237697"/>
    <lineage>
        <taxon>Bacteria</taxon>
        <taxon>Pseudomonadati</taxon>
        <taxon>Pseudomonadota</taxon>
        <taxon>Gammaproteobacteria</taxon>
        <taxon>Lysobacterales</taxon>
        <taxon>Lysobacteraceae</taxon>
        <taxon>Luteimonas</taxon>
    </lineage>
</organism>
<keyword evidence="15" id="KW-1185">Reference proteome</keyword>
<dbReference type="Gene3D" id="3.30.2010.10">
    <property type="entry name" value="Metalloproteases ('zincins'), catalytic domain"/>
    <property type="match status" value="1"/>
</dbReference>
<evidence type="ECO:0000256" key="5">
    <source>
        <dbReference type="ARBA" id="ARBA00022692"/>
    </source>
</evidence>
<evidence type="ECO:0000256" key="10">
    <source>
        <dbReference type="ARBA" id="ARBA00023049"/>
    </source>
</evidence>
<dbReference type="GO" id="GO:0008237">
    <property type="term" value="F:metallopeptidase activity"/>
    <property type="evidence" value="ECO:0007669"/>
    <property type="project" value="UniProtKB-KW"/>
</dbReference>
<feature type="transmembrane region" description="Helical" evidence="12">
    <location>
        <begin position="29"/>
        <end position="49"/>
    </location>
</feature>
<evidence type="ECO:0000313" key="14">
    <source>
        <dbReference type="EMBL" id="MEZ0476752.1"/>
    </source>
</evidence>
<dbReference type="Pfam" id="PF01435">
    <property type="entry name" value="Peptidase_M48"/>
    <property type="match status" value="1"/>
</dbReference>
<keyword evidence="5 12" id="KW-0812">Transmembrane</keyword>
<dbReference type="EC" id="3.4.24.-" evidence="14"/>
<comment type="subcellular location">
    <subcellularLocation>
        <location evidence="2">Cell membrane</location>
        <topology evidence="2">Multi-pass membrane protein</topology>
    </subcellularLocation>
</comment>
<keyword evidence="7 14" id="KW-0378">Hydrolase</keyword>
<dbReference type="Gene3D" id="1.25.40.10">
    <property type="entry name" value="Tetratricopeptide repeat domain"/>
    <property type="match status" value="1"/>
</dbReference>
<evidence type="ECO:0000256" key="2">
    <source>
        <dbReference type="ARBA" id="ARBA00004651"/>
    </source>
</evidence>
<keyword evidence="3" id="KW-1003">Cell membrane</keyword>
<sequence length="618" mass="67354">MASTQAHRELAQRLEAEAQRSPRGYLLRLALLAGLGYALLLVLLAIAFGLPLLMLGHVMVNGARPGPELAYAVLLPLLFGGVLLRALWIRFGVPEGYVLATGEAPLLQDEVERLRRAAGAPPLNGIVIDGELNAAAANLPRALGLLGHRHYLVLGLPLMQLLDRDELASVIAHEFGHFGAGHGRFTGWIYRVRMSWHRVLEGLANSGFLFSRLLLAFYAWYVPYFNAYSFVLARRNEYQADAVAAATVGGEAAASALIRLELGARRAHARFWPQLFDRARAQGHPPAQLHAQLARVLQDEAPVDLDRLLAIARRDADPDDTHPTLPRRIAAMQAEPRLRERGAPAAPVLLGPALLAEIERGLDEHWRDRIRPHWRERHAAAASDRARLAVVEGLGEPSPQQRLEHAQLVESLRIDFDAAPLYERAIAALPDSAMAHYRAGLLALRRGDAAVGAAALRRAMTLDPGAVRTALADLETLDRDPDLAPASAEAVRILREAFAPAAHELDARDAADVGDELLPHDLDAAALQSLVGALAVDPRIARAWLARKRMPMAEAPQHYVLLLDWRGSVASETAGLKRVAEALELPGSFTVFTGSGQRPLAGRVKRLCAEPVYRKRSG</sequence>
<accession>A0ABV4HVG7</accession>
<evidence type="ECO:0000256" key="9">
    <source>
        <dbReference type="ARBA" id="ARBA00022989"/>
    </source>
</evidence>
<dbReference type="PANTHER" id="PTHR43221">
    <property type="entry name" value="PROTEASE HTPX"/>
    <property type="match status" value="1"/>
</dbReference>
<dbReference type="Proteomes" id="UP001566331">
    <property type="component" value="Unassembled WGS sequence"/>
</dbReference>
<feature type="domain" description="Peptidase M48" evidence="13">
    <location>
        <begin position="106"/>
        <end position="334"/>
    </location>
</feature>
<dbReference type="CDD" id="cd07328">
    <property type="entry name" value="M48_Ste24p_like"/>
    <property type="match status" value="1"/>
</dbReference>
<evidence type="ECO:0000256" key="3">
    <source>
        <dbReference type="ARBA" id="ARBA00022475"/>
    </source>
</evidence>
<feature type="transmembrane region" description="Helical" evidence="12">
    <location>
        <begin position="203"/>
        <end position="222"/>
    </location>
</feature>
<dbReference type="RefSeq" id="WP_370564583.1">
    <property type="nucleotide sequence ID" value="NZ_JBFWIB010000009.1"/>
</dbReference>
<keyword evidence="8" id="KW-0862">Zinc</keyword>
<comment type="cofactor">
    <cofactor evidence="1">
        <name>Zn(2+)</name>
        <dbReference type="ChEBI" id="CHEBI:29105"/>
    </cofactor>
</comment>
<keyword evidence="4" id="KW-0645">Protease</keyword>
<evidence type="ECO:0000256" key="4">
    <source>
        <dbReference type="ARBA" id="ARBA00022670"/>
    </source>
</evidence>
<evidence type="ECO:0000256" key="8">
    <source>
        <dbReference type="ARBA" id="ARBA00022833"/>
    </source>
</evidence>
<evidence type="ECO:0000256" key="6">
    <source>
        <dbReference type="ARBA" id="ARBA00022723"/>
    </source>
</evidence>
<dbReference type="InterPro" id="IPR001915">
    <property type="entry name" value="Peptidase_M48"/>
</dbReference>
<comment type="caution">
    <text evidence="14">The sequence shown here is derived from an EMBL/GenBank/DDBJ whole genome shotgun (WGS) entry which is preliminary data.</text>
</comment>
<dbReference type="SUPFAM" id="SSF48452">
    <property type="entry name" value="TPR-like"/>
    <property type="match status" value="1"/>
</dbReference>
<evidence type="ECO:0000256" key="7">
    <source>
        <dbReference type="ARBA" id="ARBA00022801"/>
    </source>
</evidence>
<dbReference type="InterPro" id="IPR011990">
    <property type="entry name" value="TPR-like_helical_dom_sf"/>
</dbReference>
<dbReference type="EMBL" id="JBFWIC010000048">
    <property type="protein sequence ID" value="MEZ0476752.1"/>
    <property type="molecule type" value="Genomic_DNA"/>
</dbReference>
<evidence type="ECO:0000256" key="11">
    <source>
        <dbReference type="ARBA" id="ARBA00023136"/>
    </source>
</evidence>
<name>A0ABV4HVG7_9GAMM</name>
<keyword evidence="10 14" id="KW-0482">Metalloprotease</keyword>
<evidence type="ECO:0000256" key="12">
    <source>
        <dbReference type="SAM" id="Phobius"/>
    </source>
</evidence>
<keyword evidence="9 12" id="KW-1133">Transmembrane helix</keyword>
<evidence type="ECO:0000256" key="1">
    <source>
        <dbReference type="ARBA" id="ARBA00001947"/>
    </source>
</evidence>